<dbReference type="STRING" id="51670.SAMN04488557_3842"/>
<sequence>MWRFFWPQESDSPKPPSFRRDRLALLVALVTAASTFTAFFLSKGTQFLMPGPMTSAHASIENCSSCHSKSGDGKLSWIHGLVAGNPIADSKACITCHKMPETAFFPHGASADVLLASTKRLTKIAATTPEPLSARAQNAAFPAHDVVSRGLTCATCHQEHKGANFKLGKISNEQCRSCHVVKFDSFDGHHPQFENYPFDRRTRIVYDHASHFDKHFPEVAKKDAAKRIPDSCSTCHDSQKDRRVMAVAPFEKTCTGCHLDQITGKERATGPKGIAFLALPGLDLPTLKQKNAAIGEWPEASEAGLTPFMKVMISRTEKGRALINTVDKLNLQDLANASDDQITAVKELAWEIKRLLYALISGKASDVLGDLNIGSGGKLSASLVADLTASIPRDVVVGAQQQWLPNLASEITGGPVPANPQPVANDPEPSNSSAATTEEPAAADTTTPSEEPQSSAETEEKEAPTENAGSAKYDPPACLMRVLGQCLMPAGQEKKAEGANPEAATGKDDSANAKSNGGKEKRAGNLPEPMRAGLQDARPAETSQAASEKAASQSDELLRPTEEELREIKSRGNDRVRAPEPRAIPSQSQAASASPAKTAPVISIESNIDPESWAEYGGWYRQDYAIFYRPVGHKDKFIYSWLFLTGPQAPKGDRSPAAAVFDFLTSKDAQGSCTKCHSVDDIQGKGRVVNFSPASTETKQGRFTTFIHEPHLGVVQNRGCLTCHSLDKSRPYLKSYEQGNPHNFASNFGAVSKDLCQSCHATKKVRQDCLTCHKYHVNGVITPIMQTKIPTQ</sequence>
<reference evidence="3" key="1">
    <citation type="submission" date="2016-10" db="EMBL/GenBank/DDBJ databases">
        <authorList>
            <person name="Varghese N."/>
            <person name="Submissions S."/>
        </authorList>
    </citation>
    <scope>NUCLEOTIDE SEQUENCE [LARGE SCALE GENOMIC DNA]</scope>
    <source>
        <strain evidence="3">DSM 1565</strain>
    </source>
</reference>
<protein>
    <submittedName>
        <fullName evidence="2">Doubled CXXCH motif (Paired_CXXCH_1)</fullName>
    </submittedName>
</protein>
<feature type="compositionally biased region" description="Low complexity" evidence="1">
    <location>
        <begin position="540"/>
        <end position="554"/>
    </location>
</feature>
<dbReference type="Gene3D" id="3.90.10.10">
    <property type="entry name" value="Cytochrome C3"/>
    <property type="match status" value="1"/>
</dbReference>
<evidence type="ECO:0000256" key="1">
    <source>
        <dbReference type="SAM" id="MobiDB-lite"/>
    </source>
</evidence>
<evidence type="ECO:0000313" key="2">
    <source>
        <dbReference type="EMBL" id="SFV38773.1"/>
    </source>
</evidence>
<feature type="region of interest" description="Disordered" evidence="1">
    <location>
        <begin position="410"/>
        <end position="474"/>
    </location>
</feature>
<dbReference type="EMBL" id="FPCH01000004">
    <property type="protein sequence ID" value="SFV38773.1"/>
    <property type="molecule type" value="Genomic_DNA"/>
</dbReference>
<feature type="compositionally biased region" description="Low complexity" evidence="1">
    <location>
        <begin position="585"/>
        <end position="596"/>
    </location>
</feature>
<feature type="region of interest" description="Disordered" evidence="1">
    <location>
        <begin position="492"/>
        <end position="599"/>
    </location>
</feature>
<organism evidence="2 3">
    <name type="scientific">Hyphomicrobium facile</name>
    <dbReference type="NCBI Taxonomy" id="51670"/>
    <lineage>
        <taxon>Bacteria</taxon>
        <taxon>Pseudomonadati</taxon>
        <taxon>Pseudomonadota</taxon>
        <taxon>Alphaproteobacteria</taxon>
        <taxon>Hyphomicrobiales</taxon>
        <taxon>Hyphomicrobiaceae</taxon>
        <taxon>Hyphomicrobium</taxon>
    </lineage>
</organism>
<gene>
    <name evidence="2" type="ORF">SAMN04488557_3842</name>
</gene>
<feature type="compositionally biased region" description="Low complexity" evidence="1">
    <location>
        <begin position="432"/>
        <end position="452"/>
    </location>
</feature>
<name>A0A1I7NW21_9HYPH</name>
<dbReference type="SUPFAM" id="SSF48695">
    <property type="entry name" value="Multiheme cytochromes"/>
    <property type="match status" value="2"/>
</dbReference>
<dbReference type="Gene3D" id="1.10.780.10">
    <property type="entry name" value="Hydroxylamine Oxidoreductase, Chain A, domain 1"/>
    <property type="match status" value="1"/>
</dbReference>
<keyword evidence="3" id="KW-1185">Reference proteome</keyword>
<feature type="compositionally biased region" description="Basic and acidic residues" evidence="1">
    <location>
        <begin position="556"/>
        <end position="580"/>
    </location>
</feature>
<proteinExistence type="predicted"/>
<feature type="compositionally biased region" description="Basic and acidic residues" evidence="1">
    <location>
        <begin position="505"/>
        <end position="523"/>
    </location>
</feature>
<dbReference type="AlphaFoldDB" id="A0A1I7NW21"/>
<evidence type="ECO:0000313" key="3">
    <source>
        <dbReference type="Proteomes" id="UP000199423"/>
    </source>
</evidence>
<dbReference type="InterPro" id="IPR036280">
    <property type="entry name" value="Multihaem_cyt_sf"/>
</dbReference>
<dbReference type="RefSeq" id="WP_092869350.1">
    <property type="nucleotide sequence ID" value="NZ_FPCH01000004.1"/>
</dbReference>
<accession>A0A1I7NW21</accession>
<dbReference type="OrthoDB" id="9814800at2"/>
<dbReference type="CDD" id="cd08168">
    <property type="entry name" value="Cytochrom_C3"/>
    <property type="match status" value="1"/>
</dbReference>
<dbReference type="Proteomes" id="UP000199423">
    <property type="component" value="Unassembled WGS sequence"/>
</dbReference>